<dbReference type="STRING" id="626887.J057_02875"/>
<dbReference type="AlphaFoldDB" id="N6W253"/>
<name>N6W253_9GAMM</name>
<dbReference type="EMBL" id="APLQ01000010">
    <property type="protein sequence ID" value="ENO16615.2"/>
    <property type="molecule type" value="Genomic_DNA"/>
</dbReference>
<gene>
    <name evidence="1" type="ORF">J057_02875</name>
</gene>
<protein>
    <submittedName>
        <fullName evidence="1">Class I SAM-dependent methyltransferase</fullName>
    </submittedName>
</protein>
<dbReference type="OrthoDB" id="9791944at2"/>
<sequence>MAPEHWLDRDAEKQIYDLHDNNPDDSGYQRFLSKLVDPILTRAPDEAHGLDFGCGPGPALAKMLAAKGMEVSLYDPFYAPNPETLARRYDFITCTEVIEHLHNPHQVFQQLDALLKPGGWLGVMTCFQTDDARFANWHYRRDPTHVVFYRETTLQWLARAMGWELEVPAKDVALFHKPLTH</sequence>
<evidence type="ECO:0000313" key="1">
    <source>
        <dbReference type="EMBL" id="ENO16615.2"/>
    </source>
</evidence>
<organism evidence="1 2">
    <name type="scientific">Marinobacter nanhaiticus D15-8W</name>
    <dbReference type="NCBI Taxonomy" id="626887"/>
    <lineage>
        <taxon>Bacteria</taxon>
        <taxon>Pseudomonadati</taxon>
        <taxon>Pseudomonadota</taxon>
        <taxon>Gammaproteobacteria</taxon>
        <taxon>Pseudomonadales</taxon>
        <taxon>Marinobacteraceae</taxon>
        <taxon>Marinobacter</taxon>
    </lineage>
</organism>
<reference evidence="1 2" key="1">
    <citation type="journal article" date="2013" name="Genome Announc.">
        <title>Genome Sequence of the Polycyclic Aromatic Hydrocarbon-Degrading Bacterium Strain Marinobacter nanhaiticus D15-8WT.</title>
        <authorList>
            <person name="Cui Z."/>
            <person name="Gao W."/>
            <person name="Li Q."/>
            <person name="Xu G."/>
            <person name="Zheng L."/>
        </authorList>
    </citation>
    <scope>NUCLEOTIDE SEQUENCE [LARGE SCALE GENOMIC DNA]</scope>
    <source>
        <strain evidence="1 2">D15-8W</strain>
    </source>
</reference>
<dbReference type="SUPFAM" id="SSF53335">
    <property type="entry name" value="S-adenosyl-L-methionine-dependent methyltransferases"/>
    <property type="match status" value="1"/>
</dbReference>
<dbReference type="GO" id="GO:0032259">
    <property type="term" value="P:methylation"/>
    <property type="evidence" value="ECO:0007669"/>
    <property type="project" value="UniProtKB-KW"/>
</dbReference>
<dbReference type="Proteomes" id="UP000013165">
    <property type="component" value="Unassembled WGS sequence"/>
</dbReference>
<dbReference type="eggNOG" id="COG2227">
    <property type="taxonomic scope" value="Bacteria"/>
</dbReference>
<comment type="caution">
    <text evidence="1">The sequence shown here is derived from an EMBL/GenBank/DDBJ whole genome shotgun (WGS) entry which is preliminary data.</text>
</comment>
<proteinExistence type="predicted"/>
<keyword evidence="1" id="KW-0489">Methyltransferase</keyword>
<dbReference type="HOGENOM" id="CLU_063353_0_0_6"/>
<evidence type="ECO:0000313" key="2">
    <source>
        <dbReference type="Proteomes" id="UP000013165"/>
    </source>
</evidence>
<dbReference type="InterPro" id="IPR029063">
    <property type="entry name" value="SAM-dependent_MTases_sf"/>
</dbReference>
<accession>N6W253</accession>
<keyword evidence="1" id="KW-0808">Transferase</keyword>
<keyword evidence="2" id="KW-1185">Reference proteome</keyword>
<dbReference type="GO" id="GO:0008168">
    <property type="term" value="F:methyltransferase activity"/>
    <property type="evidence" value="ECO:0007669"/>
    <property type="project" value="UniProtKB-KW"/>
</dbReference>
<dbReference type="Gene3D" id="3.40.50.150">
    <property type="entry name" value="Vaccinia Virus protein VP39"/>
    <property type="match status" value="2"/>
</dbReference>
<dbReference type="PATRIC" id="fig|626887.3.peg.555"/>
<dbReference type="Pfam" id="PF13489">
    <property type="entry name" value="Methyltransf_23"/>
    <property type="match status" value="1"/>
</dbReference>